<organism evidence="2 3">
    <name type="scientific">Hibiscus syriacus</name>
    <name type="common">Rose of Sharon</name>
    <dbReference type="NCBI Taxonomy" id="106335"/>
    <lineage>
        <taxon>Eukaryota</taxon>
        <taxon>Viridiplantae</taxon>
        <taxon>Streptophyta</taxon>
        <taxon>Embryophyta</taxon>
        <taxon>Tracheophyta</taxon>
        <taxon>Spermatophyta</taxon>
        <taxon>Magnoliopsida</taxon>
        <taxon>eudicotyledons</taxon>
        <taxon>Gunneridae</taxon>
        <taxon>Pentapetalae</taxon>
        <taxon>rosids</taxon>
        <taxon>malvids</taxon>
        <taxon>Malvales</taxon>
        <taxon>Malvaceae</taxon>
        <taxon>Malvoideae</taxon>
        <taxon>Hibiscus</taxon>
    </lineage>
</organism>
<feature type="compositionally biased region" description="Low complexity" evidence="1">
    <location>
        <begin position="34"/>
        <end position="44"/>
    </location>
</feature>
<name>A0A6A3CC89_HIBSY</name>
<protein>
    <submittedName>
        <fullName evidence="2">Protein HOTHEAD-like</fullName>
    </submittedName>
</protein>
<feature type="region of interest" description="Disordered" evidence="1">
    <location>
        <begin position="34"/>
        <end position="56"/>
    </location>
</feature>
<dbReference type="InterPro" id="IPR013083">
    <property type="entry name" value="Znf_RING/FYVE/PHD"/>
</dbReference>
<dbReference type="EMBL" id="VEPZ02000451">
    <property type="protein sequence ID" value="KAE8724812.1"/>
    <property type="molecule type" value="Genomic_DNA"/>
</dbReference>
<dbReference type="SUPFAM" id="SSF57850">
    <property type="entry name" value="RING/U-box"/>
    <property type="match status" value="1"/>
</dbReference>
<proteinExistence type="predicted"/>
<accession>A0A6A3CC89</accession>
<evidence type="ECO:0000313" key="2">
    <source>
        <dbReference type="EMBL" id="KAE8724812.1"/>
    </source>
</evidence>
<keyword evidence="3" id="KW-1185">Reference proteome</keyword>
<evidence type="ECO:0000313" key="3">
    <source>
        <dbReference type="Proteomes" id="UP000436088"/>
    </source>
</evidence>
<reference evidence="2" key="1">
    <citation type="submission" date="2019-09" db="EMBL/GenBank/DDBJ databases">
        <title>Draft genome information of white flower Hibiscus syriacus.</title>
        <authorList>
            <person name="Kim Y.-M."/>
        </authorList>
    </citation>
    <scope>NUCLEOTIDE SEQUENCE [LARGE SCALE GENOMIC DNA]</scope>
    <source>
        <strain evidence="2">YM2019G1</strain>
    </source>
</reference>
<comment type="caution">
    <text evidence="2">The sequence shown here is derived from an EMBL/GenBank/DDBJ whole genome shotgun (WGS) entry which is preliminary data.</text>
</comment>
<feature type="compositionally biased region" description="Basic and acidic residues" evidence="1">
    <location>
        <begin position="45"/>
        <end position="56"/>
    </location>
</feature>
<dbReference type="AlphaFoldDB" id="A0A6A3CC89"/>
<sequence length="134" mass="14947">MASETEAPEVSSLFEKLWRQRDLYFFLPFILGVSNNGSDNNSVSRENREDPVQETSQRERIVLVNPFTQGMVVIQGDSNLEALLRGQANKEPASKAYIEAMPSVGIGESEDGECVVCLEEWKAGEVVKENPCKH</sequence>
<evidence type="ECO:0000256" key="1">
    <source>
        <dbReference type="SAM" id="MobiDB-lite"/>
    </source>
</evidence>
<gene>
    <name evidence="2" type="ORF">F3Y22_tig00009840pilonHSYRG00002</name>
</gene>
<dbReference type="Gene3D" id="3.30.40.10">
    <property type="entry name" value="Zinc/RING finger domain, C3HC4 (zinc finger)"/>
    <property type="match status" value="1"/>
</dbReference>
<dbReference type="Proteomes" id="UP000436088">
    <property type="component" value="Unassembled WGS sequence"/>
</dbReference>